<evidence type="ECO:0000256" key="3">
    <source>
        <dbReference type="ARBA" id="ARBA00022679"/>
    </source>
</evidence>
<evidence type="ECO:0008006" key="11">
    <source>
        <dbReference type="Google" id="ProtNLM"/>
    </source>
</evidence>
<keyword evidence="3" id="KW-0808">Transferase</keyword>
<reference evidence="9 10" key="1">
    <citation type="journal article" date="2013" name="Curr. Biol.">
        <title>The Genome of the Foraminiferan Reticulomyxa filosa.</title>
        <authorList>
            <person name="Glockner G."/>
            <person name="Hulsmann N."/>
            <person name="Schleicher M."/>
            <person name="Noegel A.A."/>
            <person name="Eichinger L."/>
            <person name="Gallinger C."/>
            <person name="Pawlowski J."/>
            <person name="Sierra R."/>
            <person name="Euteneuer U."/>
            <person name="Pillet L."/>
            <person name="Moustafa A."/>
            <person name="Platzer M."/>
            <person name="Groth M."/>
            <person name="Szafranski K."/>
            <person name="Schliwa M."/>
        </authorList>
    </citation>
    <scope>NUCLEOTIDE SEQUENCE [LARGE SCALE GENOMIC DNA]</scope>
</reference>
<keyword evidence="2" id="KW-0597">Phosphoprotein</keyword>
<feature type="domain" description="AGC-kinase C-terminal" evidence="8">
    <location>
        <begin position="68"/>
        <end position="139"/>
    </location>
</feature>
<name>X6MNP8_RETFI</name>
<sequence length="142" mass="16034">MLTGLPPFYNQNLNIMYEQILNAPIPLPSYLSKEARSVILALLERDPKRRLGSGPKDGEEIREHAFFKSIDFNKLVKKELPAPFKPDVQDELDTGNVEEEFTNEMPQDTPVQATGSMLAAKDMFVGFTYDERADKTKQGLGE</sequence>
<dbReference type="InterPro" id="IPR000961">
    <property type="entry name" value="AGC-kinase_C"/>
</dbReference>
<evidence type="ECO:0000313" key="9">
    <source>
        <dbReference type="EMBL" id="ETO15057.1"/>
    </source>
</evidence>
<accession>X6MNP8</accession>
<keyword evidence="5" id="KW-0418">Kinase</keyword>
<evidence type="ECO:0000256" key="1">
    <source>
        <dbReference type="ARBA" id="ARBA00022527"/>
    </source>
</evidence>
<evidence type="ECO:0000259" key="8">
    <source>
        <dbReference type="PROSITE" id="PS51285"/>
    </source>
</evidence>
<dbReference type="InterPro" id="IPR000719">
    <property type="entry name" value="Prot_kinase_dom"/>
</dbReference>
<keyword evidence="1" id="KW-0723">Serine/threonine-protein kinase</keyword>
<keyword evidence="4" id="KW-0547">Nucleotide-binding</keyword>
<dbReference type="SMART" id="SM00133">
    <property type="entry name" value="S_TK_X"/>
    <property type="match status" value="1"/>
</dbReference>
<dbReference type="Pfam" id="PF00433">
    <property type="entry name" value="Pkinase_C"/>
    <property type="match status" value="1"/>
</dbReference>
<evidence type="ECO:0000313" key="10">
    <source>
        <dbReference type="Proteomes" id="UP000023152"/>
    </source>
</evidence>
<evidence type="ECO:0000256" key="4">
    <source>
        <dbReference type="ARBA" id="ARBA00022741"/>
    </source>
</evidence>
<dbReference type="Gene3D" id="1.10.510.10">
    <property type="entry name" value="Transferase(Phosphotransferase) domain 1"/>
    <property type="match status" value="1"/>
</dbReference>
<evidence type="ECO:0000256" key="5">
    <source>
        <dbReference type="ARBA" id="ARBA00022777"/>
    </source>
</evidence>
<keyword evidence="10" id="KW-1185">Reference proteome</keyword>
<dbReference type="InterPro" id="IPR017892">
    <property type="entry name" value="Pkinase_C"/>
</dbReference>
<dbReference type="GO" id="GO:0005524">
    <property type="term" value="F:ATP binding"/>
    <property type="evidence" value="ECO:0007669"/>
    <property type="project" value="UniProtKB-KW"/>
</dbReference>
<dbReference type="EMBL" id="ASPP01019507">
    <property type="protein sequence ID" value="ETO15057.1"/>
    <property type="molecule type" value="Genomic_DNA"/>
</dbReference>
<evidence type="ECO:0000259" key="7">
    <source>
        <dbReference type="PROSITE" id="PS50011"/>
    </source>
</evidence>
<dbReference type="PROSITE" id="PS50011">
    <property type="entry name" value="PROTEIN_KINASE_DOM"/>
    <property type="match status" value="1"/>
</dbReference>
<dbReference type="AlphaFoldDB" id="X6MNP8"/>
<dbReference type="OrthoDB" id="63267at2759"/>
<dbReference type="OMA" id="LMCEAVI"/>
<evidence type="ECO:0000256" key="6">
    <source>
        <dbReference type="ARBA" id="ARBA00022840"/>
    </source>
</evidence>
<dbReference type="GO" id="GO:0004674">
    <property type="term" value="F:protein serine/threonine kinase activity"/>
    <property type="evidence" value="ECO:0007669"/>
    <property type="project" value="UniProtKB-KW"/>
</dbReference>
<dbReference type="PROSITE" id="PS51285">
    <property type="entry name" value="AGC_KINASE_CTER"/>
    <property type="match status" value="1"/>
</dbReference>
<gene>
    <name evidence="9" type="ORF">RFI_22303</name>
</gene>
<dbReference type="Proteomes" id="UP000023152">
    <property type="component" value="Unassembled WGS sequence"/>
</dbReference>
<evidence type="ECO:0000256" key="2">
    <source>
        <dbReference type="ARBA" id="ARBA00022553"/>
    </source>
</evidence>
<organism evidence="9 10">
    <name type="scientific">Reticulomyxa filosa</name>
    <dbReference type="NCBI Taxonomy" id="46433"/>
    <lineage>
        <taxon>Eukaryota</taxon>
        <taxon>Sar</taxon>
        <taxon>Rhizaria</taxon>
        <taxon>Retaria</taxon>
        <taxon>Foraminifera</taxon>
        <taxon>Monothalamids</taxon>
        <taxon>Reticulomyxidae</taxon>
        <taxon>Reticulomyxa</taxon>
    </lineage>
</organism>
<dbReference type="PANTHER" id="PTHR24351">
    <property type="entry name" value="RIBOSOMAL PROTEIN S6 KINASE"/>
    <property type="match status" value="1"/>
</dbReference>
<keyword evidence="6" id="KW-0067">ATP-binding</keyword>
<dbReference type="InterPro" id="IPR011009">
    <property type="entry name" value="Kinase-like_dom_sf"/>
</dbReference>
<protein>
    <recommendedName>
        <fullName evidence="11">AGC-kinase C-terminal domain-containing protein</fullName>
    </recommendedName>
</protein>
<dbReference type="SUPFAM" id="SSF56112">
    <property type="entry name" value="Protein kinase-like (PK-like)"/>
    <property type="match status" value="1"/>
</dbReference>
<feature type="domain" description="Protein kinase" evidence="7">
    <location>
        <begin position="1"/>
        <end position="67"/>
    </location>
</feature>
<proteinExistence type="predicted"/>
<dbReference type="Gene3D" id="3.30.200.20">
    <property type="entry name" value="Phosphorylase Kinase, domain 1"/>
    <property type="match status" value="1"/>
</dbReference>
<comment type="caution">
    <text evidence="9">The sequence shown here is derived from an EMBL/GenBank/DDBJ whole genome shotgun (WGS) entry which is preliminary data.</text>
</comment>